<feature type="domain" description="WSC" evidence="3">
    <location>
        <begin position="256"/>
        <end position="350"/>
    </location>
</feature>
<accession>A0AAN7BLR3</accession>
<evidence type="ECO:0000256" key="1">
    <source>
        <dbReference type="ARBA" id="ARBA00022737"/>
    </source>
</evidence>
<evidence type="ECO:0000256" key="2">
    <source>
        <dbReference type="SAM" id="SignalP"/>
    </source>
</evidence>
<proteinExistence type="predicted"/>
<name>A0AAN7BLR3_9PEZI</name>
<keyword evidence="1" id="KW-0677">Repeat</keyword>
<dbReference type="InterPro" id="IPR051589">
    <property type="entry name" value="Sialate-O-sulfotransferase"/>
</dbReference>
<feature type="signal peptide" evidence="2">
    <location>
        <begin position="1"/>
        <end position="16"/>
    </location>
</feature>
<evidence type="ECO:0000313" key="4">
    <source>
        <dbReference type="EMBL" id="KAK4225612.1"/>
    </source>
</evidence>
<evidence type="ECO:0000259" key="3">
    <source>
        <dbReference type="PROSITE" id="PS51212"/>
    </source>
</evidence>
<feature type="chain" id="PRO_5042845013" evidence="2">
    <location>
        <begin position="17"/>
        <end position="351"/>
    </location>
</feature>
<dbReference type="PANTHER" id="PTHR45964:SF5">
    <property type="entry name" value="WSCD FAMILY MEMBER CG9164"/>
    <property type="match status" value="1"/>
</dbReference>
<keyword evidence="2" id="KW-0732">Signal</keyword>
<dbReference type="EMBL" id="MU865363">
    <property type="protein sequence ID" value="KAK4225612.1"/>
    <property type="molecule type" value="Genomic_DNA"/>
</dbReference>
<dbReference type="InterPro" id="IPR002889">
    <property type="entry name" value="WSC_carb-bd"/>
</dbReference>
<dbReference type="Proteomes" id="UP001301958">
    <property type="component" value="Unassembled WGS sequence"/>
</dbReference>
<sequence length="351" mass="38439">MHHLKFLLSFASVVLATAISTPENAHPLVARQGSFIRYAGCFGSWFDWLSNPSTYNLALAFSSPTNGISTCSTACPTSSHFILWGPDCLCAPNIFINTTMHYIPSLDSWEATEGDCWRSCQNEPGVPCGGSMRASFYARTEPPSAQDPGIATIPGFHWMGCYPDLVPNRNLHRKHSDSPSMTPLQCASLCPQSNYIGLEYGRECWCGPVLKYSYRTFLRLCPKVCEGDTKYLCGGNKHLTLYEKDGVKLPGEAVGGYEYLGCYTDLVNGTRALGNVYKSDGMTLEVCAERAESRGEKYFGVEYGRECWTGNTLSSTSTALWDYTECNFPCGGNAGQACGAGSKLSLYIRPT</sequence>
<dbReference type="Pfam" id="PF01822">
    <property type="entry name" value="WSC"/>
    <property type="match status" value="2"/>
</dbReference>
<reference evidence="4" key="1">
    <citation type="journal article" date="2023" name="Mol. Phylogenet. Evol.">
        <title>Genome-scale phylogeny and comparative genomics of the fungal order Sordariales.</title>
        <authorList>
            <person name="Hensen N."/>
            <person name="Bonometti L."/>
            <person name="Westerberg I."/>
            <person name="Brannstrom I.O."/>
            <person name="Guillou S."/>
            <person name="Cros-Aarteil S."/>
            <person name="Calhoun S."/>
            <person name="Haridas S."/>
            <person name="Kuo A."/>
            <person name="Mondo S."/>
            <person name="Pangilinan J."/>
            <person name="Riley R."/>
            <person name="LaButti K."/>
            <person name="Andreopoulos B."/>
            <person name="Lipzen A."/>
            <person name="Chen C."/>
            <person name="Yan M."/>
            <person name="Daum C."/>
            <person name="Ng V."/>
            <person name="Clum A."/>
            <person name="Steindorff A."/>
            <person name="Ohm R.A."/>
            <person name="Martin F."/>
            <person name="Silar P."/>
            <person name="Natvig D.O."/>
            <person name="Lalanne C."/>
            <person name="Gautier V."/>
            <person name="Ament-Velasquez S.L."/>
            <person name="Kruys A."/>
            <person name="Hutchinson M.I."/>
            <person name="Powell A.J."/>
            <person name="Barry K."/>
            <person name="Miller A.N."/>
            <person name="Grigoriev I.V."/>
            <person name="Debuchy R."/>
            <person name="Gladieux P."/>
            <person name="Hiltunen Thoren M."/>
            <person name="Johannesson H."/>
        </authorList>
    </citation>
    <scope>NUCLEOTIDE SEQUENCE</scope>
    <source>
        <strain evidence="4">CBS 990.96</strain>
    </source>
</reference>
<feature type="domain" description="WSC" evidence="3">
    <location>
        <begin position="155"/>
        <end position="245"/>
    </location>
</feature>
<gene>
    <name evidence="4" type="ORF">QBC38DRAFT_482564</name>
</gene>
<comment type="caution">
    <text evidence="4">The sequence shown here is derived from an EMBL/GenBank/DDBJ whole genome shotgun (WGS) entry which is preliminary data.</text>
</comment>
<reference evidence="4" key="2">
    <citation type="submission" date="2023-05" db="EMBL/GenBank/DDBJ databases">
        <authorList>
            <consortium name="Lawrence Berkeley National Laboratory"/>
            <person name="Steindorff A."/>
            <person name="Hensen N."/>
            <person name="Bonometti L."/>
            <person name="Westerberg I."/>
            <person name="Brannstrom I.O."/>
            <person name="Guillou S."/>
            <person name="Cros-Aarteil S."/>
            <person name="Calhoun S."/>
            <person name="Haridas S."/>
            <person name="Kuo A."/>
            <person name="Mondo S."/>
            <person name="Pangilinan J."/>
            <person name="Riley R."/>
            <person name="Labutti K."/>
            <person name="Andreopoulos B."/>
            <person name="Lipzen A."/>
            <person name="Chen C."/>
            <person name="Yanf M."/>
            <person name="Daum C."/>
            <person name="Ng V."/>
            <person name="Clum A."/>
            <person name="Ohm R."/>
            <person name="Martin F."/>
            <person name="Silar P."/>
            <person name="Natvig D."/>
            <person name="Lalanne C."/>
            <person name="Gautier V."/>
            <person name="Ament-Velasquez S.L."/>
            <person name="Kruys A."/>
            <person name="Hutchinson M.I."/>
            <person name="Powell A.J."/>
            <person name="Barry K."/>
            <person name="Miller A.N."/>
            <person name="Grigoriev I.V."/>
            <person name="Debuchy R."/>
            <person name="Gladieux P."/>
            <person name="Thoren M.H."/>
            <person name="Johannesson H."/>
        </authorList>
    </citation>
    <scope>NUCLEOTIDE SEQUENCE</scope>
    <source>
        <strain evidence="4">CBS 990.96</strain>
    </source>
</reference>
<dbReference type="SMART" id="SM00321">
    <property type="entry name" value="WSC"/>
    <property type="match status" value="2"/>
</dbReference>
<dbReference type="PANTHER" id="PTHR45964">
    <property type="entry name" value="WSCD FAMILY MEMBER CG9164"/>
    <property type="match status" value="1"/>
</dbReference>
<dbReference type="AlphaFoldDB" id="A0AAN7BLR3"/>
<organism evidence="4 5">
    <name type="scientific">Podospora fimiseda</name>
    <dbReference type="NCBI Taxonomy" id="252190"/>
    <lineage>
        <taxon>Eukaryota</taxon>
        <taxon>Fungi</taxon>
        <taxon>Dikarya</taxon>
        <taxon>Ascomycota</taxon>
        <taxon>Pezizomycotina</taxon>
        <taxon>Sordariomycetes</taxon>
        <taxon>Sordariomycetidae</taxon>
        <taxon>Sordariales</taxon>
        <taxon>Podosporaceae</taxon>
        <taxon>Podospora</taxon>
    </lineage>
</organism>
<dbReference type="PROSITE" id="PS51212">
    <property type="entry name" value="WSC"/>
    <property type="match status" value="2"/>
</dbReference>
<keyword evidence="5" id="KW-1185">Reference proteome</keyword>
<protein>
    <submittedName>
        <fullName evidence="4">WSC domain-containing protein</fullName>
    </submittedName>
</protein>
<evidence type="ECO:0000313" key="5">
    <source>
        <dbReference type="Proteomes" id="UP001301958"/>
    </source>
</evidence>